<reference evidence="1 2" key="1">
    <citation type="submission" date="2015-01" db="EMBL/GenBank/DDBJ databases">
        <title>The Genome Sequence of Exophiala sideris CBS121828.</title>
        <authorList>
            <consortium name="The Broad Institute Genomics Platform"/>
            <person name="Cuomo C."/>
            <person name="de Hoog S."/>
            <person name="Gorbushina A."/>
            <person name="Stielow B."/>
            <person name="Teixiera M."/>
            <person name="Abouelleil A."/>
            <person name="Chapman S.B."/>
            <person name="Priest M."/>
            <person name="Young S.K."/>
            <person name="Wortman J."/>
            <person name="Nusbaum C."/>
            <person name="Birren B."/>
        </authorList>
    </citation>
    <scope>NUCLEOTIDE SEQUENCE [LARGE SCALE GENOMIC DNA]</scope>
    <source>
        <strain evidence="1 2">CBS 121828</strain>
    </source>
</reference>
<dbReference type="Proteomes" id="UP000053599">
    <property type="component" value="Unassembled WGS sequence"/>
</dbReference>
<protein>
    <submittedName>
        <fullName evidence="1">Uncharacterized protein</fullName>
    </submittedName>
</protein>
<accession>A0A0D1YL46</accession>
<evidence type="ECO:0000313" key="1">
    <source>
        <dbReference type="EMBL" id="KIV83522.1"/>
    </source>
</evidence>
<name>A0A0D1YL46_9EURO</name>
<gene>
    <name evidence="1" type="ORF">PV11_05542</name>
</gene>
<evidence type="ECO:0000313" key="2">
    <source>
        <dbReference type="Proteomes" id="UP000053599"/>
    </source>
</evidence>
<sequence length="103" mass="11763">MRASKHAQYQATLFQASKIMSCPSDGAIEVSLQAIQADWEATMKSTHDVTFNTRHAPPSEGAAAFHYIYYDCLHMSRYDEVRNTNIILSCQILCRRYQSTTLR</sequence>
<dbReference type="HOGENOM" id="CLU_2263760_0_0_1"/>
<dbReference type="AlphaFoldDB" id="A0A0D1YL46"/>
<dbReference type="EMBL" id="KN846952">
    <property type="protein sequence ID" value="KIV83522.1"/>
    <property type="molecule type" value="Genomic_DNA"/>
</dbReference>
<organism evidence="1 2">
    <name type="scientific">Exophiala sideris</name>
    <dbReference type="NCBI Taxonomy" id="1016849"/>
    <lineage>
        <taxon>Eukaryota</taxon>
        <taxon>Fungi</taxon>
        <taxon>Dikarya</taxon>
        <taxon>Ascomycota</taxon>
        <taxon>Pezizomycotina</taxon>
        <taxon>Eurotiomycetes</taxon>
        <taxon>Chaetothyriomycetidae</taxon>
        <taxon>Chaetothyriales</taxon>
        <taxon>Herpotrichiellaceae</taxon>
        <taxon>Exophiala</taxon>
    </lineage>
</organism>
<proteinExistence type="predicted"/>